<keyword evidence="2" id="KW-1185">Reference proteome</keyword>
<evidence type="ECO:0000313" key="1">
    <source>
        <dbReference type="EMBL" id="MCR2805326.1"/>
    </source>
</evidence>
<evidence type="ECO:0008006" key="3">
    <source>
        <dbReference type="Google" id="ProtNLM"/>
    </source>
</evidence>
<dbReference type="EMBL" id="JANIPJ010000011">
    <property type="protein sequence ID" value="MCR2805326.1"/>
    <property type="molecule type" value="Genomic_DNA"/>
</dbReference>
<gene>
    <name evidence="1" type="ORF">NQZ67_15675</name>
</gene>
<accession>A0A9X2S9N4</accession>
<organism evidence="1 2">
    <name type="scientific">Paenibacillus soyae</name>
    <dbReference type="NCBI Taxonomy" id="2969249"/>
    <lineage>
        <taxon>Bacteria</taxon>
        <taxon>Bacillati</taxon>
        <taxon>Bacillota</taxon>
        <taxon>Bacilli</taxon>
        <taxon>Bacillales</taxon>
        <taxon>Paenibacillaceae</taxon>
        <taxon>Paenibacillus</taxon>
    </lineage>
</organism>
<dbReference type="Proteomes" id="UP001141950">
    <property type="component" value="Unassembled WGS sequence"/>
</dbReference>
<dbReference type="RefSeq" id="WP_257447583.1">
    <property type="nucleotide sequence ID" value="NZ_JANIPJ010000011.1"/>
</dbReference>
<proteinExistence type="predicted"/>
<dbReference type="AlphaFoldDB" id="A0A9X2S9N4"/>
<sequence length="234" mass="27803">MSVFQRVGEEVLLHVAKQEYIDRRRRAVDRAWANYRGTCIEREERGEPDPYRYGFEELSYQTDAFVRREAARWAKTSRNYRVYEDDFESQFRFIVVKAALRYDGMDGTFFDYLRGAIANAGRDMVRMAKRKKRRINHTARSLDVENVLKLAERCREVPSAEQEALLRMTIEDIFEDPDLSHQEYELLQFLRTCPDATLDEIAKTIEVRDRKQASRVRQRLARKLVKHLEQEAIT</sequence>
<protein>
    <recommendedName>
        <fullName evidence="3">Sigma-70 family RNA polymerase sigma factor</fullName>
    </recommendedName>
</protein>
<name>A0A9X2S9N4_9BACL</name>
<comment type="caution">
    <text evidence="1">The sequence shown here is derived from an EMBL/GenBank/DDBJ whole genome shotgun (WGS) entry which is preliminary data.</text>
</comment>
<evidence type="ECO:0000313" key="2">
    <source>
        <dbReference type="Proteomes" id="UP001141950"/>
    </source>
</evidence>
<reference evidence="1" key="1">
    <citation type="submission" date="2022-08" db="EMBL/GenBank/DDBJ databases">
        <title>The genomic sequence of strain Paenibacillus sp. SCIV0701.</title>
        <authorList>
            <person name="Zhao H."/>
        </authorList>
    </citation>
    <scope>NUCLEOTIDE SEQUENCE</scope>
    <source>
        <strain evidence="1">SCIV0701</strain>
    </source>
</reference>